<keyword evidence="7 8" id="KW-0472">Membrane</keyword>
<feature type="transmembrane region" description="Helical" evidence="8">
    <location>
        <begin position="15"/>
        <end position="35"/>
    </location>
</feature>
<dbReference type="PANTHER" id="PTHR35011:SF2">
    <property type="entry name" value="2,3-DIKETO-L-GULONATE TRAP TRANSPORTER SMALL PERMEASE PROTEIN YIAM"/>
    <property type="match status" value="1"/>
</dbReference>
<dbReference type="Pfam" id="PF04290">
    <property type="entry name" value="DctQ"/>
    <property type="match status" value="1"/>
</dbReference>
<evidence type="ECO:0000256" key="3">
    <source>
        <dbReference type="ARBA" id="ARBA00022475"/>
    </source>
</evidence>
<dbReference type="GO" id="GO:0005886">
    <property type="term" value="C:plasma membrane"/>
    <property type="evidence" value="ECO:0007669"/>
    <property type="project" value="UniProtKB-SubCell"/>
</dbReference>
<dbReference type="GO" id="GO:0022857">
    <property type="term" value="F:transmembrane transporter activity"/>
    <property type="evidence" value="ECO:0007669"/>
    <property type="project" value="TreeGrafter"/>
</dbReference>
<evidence type="ECO:0000256" key="6">
    <source>
        <dbReference type="ARBA" id="ARBA00022989"/>
    </source>
</evidence>
<reference evidence="10" key="1">
    <citation type="submission" date="2019-06" db="EMBL/GenBank/DDBJ databases">
        <authorList>
            <person name="Murdoch R.W."/>
            <person name="Fathepure B."/>
        </authorList>
    </citation>
    <scope>NUCLEOTIDE SEQUENCE</scope>
</reference>
<comment type="subcellular location">
    <subcellularLocation>
        <location evidence="1">Cell inner membrane</location>
        <topology evidence="1">Multi-pass membrane protein</topology>
    </subcellularLocation>
</comment>
<evidence type="ECO:0000256" key="8">
    <source>
        <dbReference type="SAM" id="Phobius"/>
    </source>
</evidence>
<evidence type="ECO:0000259" key="9">
    <source>
        <dbReference type="Pfam" id="PF04290"/>
    </source>
</evidence>
<evidence type="ECO:0000256" key="1">
    <source>
        <dbReference type="ARBA" id="ARBA00004429"/>
    </source>
</evidence>
<sequence>MVRWVLRVEHVSTRIALLAAVAMLTGAVCLAFYQVVTRFLLEAPSTWSEVSARSLMIWCVFLGAAASFRTGSMMAVEAVYSLVPARWHLSLEALIGLLCIVFLLVLVWYGGALTYRVRFQTLSGLGVSISWVYAALPVGGVFALLAVVSRLLALACGLEGRTDSAAVEEG</sequence>
<dbReference type="InterPro" id="IPR007387">
    <property type="entry name" value="TRAP_DctQ"/>
</dbReference>
<keyword evidence="2" id="KW-0813">Transport</keyword>
<organism evidence="10">
    <name type="scientific">uncultured organism</name>
    <dbReference type="NCBI Taxonomy" id="155900"/>
    <lineage>
        <taxon>unclassified sequences</taxon>
        <taxon>environmental samples</taxon>
    </lineage>
</organism>
<feature type="transmembrane region" description="Helical" evidence="8">
    <location>
        <begin position="131"/>
        <end position="153"/>
    </location>
</feature>
<keyword evidence="3" id="KW-1003">Cell membrane</keyword>
<keyword evidence="6 8" id="KW-1133">Transmembrane helix</keyword>
<dbReference type="GO" id="GO:0015740">
    <property type="term" value="P:C4-dicarboxylate transport"/>
    <property type="evidence" value="ECO:0007669"/>
    <property type="project" value="TreeGrafter"/>
</dbReference>
<evidence type="ECO:0000256" key="2">
    <source>
        <dbReference type="ARBA" id="ARBA00022448"/>
    </source>
</evidence>
<name>A0A5B8REF5_9ZZZZ</name>
<dbReference type="InterPro" id="IPR055348">
    <property type="entry name" value="DctQ"/>
</dbReference>
<evidence type="ECO:0000256" key="5">
    <source>
        <dbReference type="ARBA" id="ARBA00022692"/>
    </source>
</evidence>
<accession>A0A5B8REF5</accession>
<evidence type="ECO:0000313" key="10">
    <source>
        <dbReference type="EMBL" id="QEA06298.1"/>
    </source>
</evidence>
<evidence type="ECO:0000256" key="7">
    <source>
        <dbReference type="ARBA" id="ARBA00023136"/>
    </source>
</evidence>
<dbReference type="PANTHER" id="PTHR35011">
    <property type="entry name" value="2,3-DIKETO-L-GULONATE TRAP TRANSPORTER SMALL PERMEASE PROTEIN YIAM"/>
    <property type="match status" value="1"/>
</dbReference>
<proteinExistence type="predicted"/>
<dbReference type="AlphaFoldDB" id="A0A5B8REF5"/>
<feature type="transmembrane region" description="Helical" evidence="8">
    <location>
        <begin position="55"/>
        <end position="79"/>
    </location>
</feature>
<keyword evidence="5 8" id="KW-0812">Transmembrane</keyword>
<evidence type="ECO:0000256" key="4">
    <source>
        <dbReference type="ARBA" id="ARBA00022519"/>
    </source>
</evidence>
<gene>
    <name evidence="10" type="ORF">KBTEX_02630</name>
</gene>
<feature type="domain" description="Tripartite ATP-independent periplasmic transporters DctQ component" evidence="9">
    <location>
        <begin position="28"/>
        <end position="156"/>
    </location>
</feature>
<dbReference type="EMBL" id="MN079135">
    <property type="protein sequence ID" value="QEA06298.1"/>
    <property type="molecule type" value="Genomic_DNA"/>
</dbReference>
<protein>
    <recommendedName>
        <fullName evidence="9">Tripartite ATP-independent periplasmic transporters DctQ component domain-containing protein</fullName>
    </recommendedName>
</protein>
<feature type="transmembrane region" description="Helical" evidence="8">
    <location>
        <begin position="91"/>
        <end position="111"/>
    </location>
</feature>
<keyword evidence="4" id="KW-0997">Cell inner membrane</keyword>